<evidence type="ECO:0000313" key="3">
    <source>
        <dbReference type="Proteomes" id="UP000239589"/>
    </source>
</evidence>
<dbReference type="Pfam" id="PF13304">
    <property type="entry name" value="AAA_21"/>
    <property type="match status" value="1"/>
</dbReference>
<dbReference type="InterPro" id="IPR027417">
    <property type="entry name" value="P-loop_NTPase"/>
</dbReference>
<organism evidence="2 3">
    <name type="scientific">Cuspidothrix issatschenkoi CHARLIE-1</name>
    <dbReference type="NCBI Taxonomy" id="2052836"/>
    <lineage>
        <taxon>Bacteria</taxon>
        <taxon>Bacillati</taxon>
        <taxon>Cyanobacteriota</taxon>
        <taxon>Cyanophyceae</taxon>
        <taxon>Nostocales</taxon>
        <taxon>Aphanizomenonaceae</taxon>
        <taxon>Cuspidothrix</taxon>
    </lineage>
</organism>
<protein>
    <submittedName>
        <fullName evidence="2">ATPase</fullName>
    </submittedName>
</protein>
<dbReference type="CDD" id="cd00267">
    <property type="entry name" value="ABC_ATPase"/>
    <property type="match status" value="1"/>
</dbReference>
<dbReference type="GO" id="GO:0016887">
    <property type="term" value="F:ATP hydrolysis activity"/>
    <property type="evidence" value="ECO:0007669"/>
    <property type="project" value="InterPro"/>
</dbReference>
<dbReference type="InterPro" id="IPR051396">
    <property type="entry name" value="Bact_Antivir_Def_Nuclease"/>
</dbReference>
<dbReference type="PANTHER" id="PTHR43581">
    <property type="entry name" value="ATP/GTP PHOSPHATASE"/>
    <property type="match status" value="1"/>
</dbReference>
<name>A0A2S6CPT2_9CYAN</name>
<feature type="domain" description="AAA+ ATPase" evidence="1">
    <location>
        <begin position="27"/>
        <end position="354"/>
    </location>
</feature>
<evidence type="ECO:0000259" key="1">
    <source>
        <dbReference type="SMART" id="SM00382"/>
    </source>
</evidence>
<accession>A0A2S6CPT2</accession>
<dbReference type="GO" id="GO:0005524">
    <property type="term" value="F:ATP binding"/>
    <property type="evidence" value="ECO:0007669"/>
    <property type="project" value="InterPro"/>
</dbReference>
<dbReference type="RefSeq" id="WP_104389322.1">
    <property type="nucleotide sequence ID" value="NZ_PGEM01000175.1"/>
</dbReference>
<dbReference type="Gene3D" id="3.40.50.300">
    <property type="entry name" value="P-loop containing nucleotide triphosphate hydrolases"/>
    <property type="match status" value="1"/>
</dbReference>
<dbReference type="Proteomes" id="UP000239589">
    <property type="component" value="Unassembled WGS sequence"/>
</dbReference>
<dbReference type="InterPro" id="IPR003959">
    <property type="entry name" value="ATPase_AAA_core"/>
</dbReference>
<dbReference type="InterPro" id="IPR003593">
    <property type="entry name" value="AAA+_ATPase"/>
</dbReference>
<keyword evidence="3" id="KW-1185">Reference proteome</keyword>
<dbReference type="SMART" id="SM00382">
    <property type="entry name" value="AAA"/>
    <property type="match status" value="1"/>
</dbReference>
<evidence type="ECO:0000313" key="2">
    <source>
        <dbReference type="EMBL" id="PPJ61775.1"/>
    </source>
</evidence>
<dbReference type="AlphaFoldDB" id="A0A2S6CPT2"/>
<gene>
    <name evidence="2" type="ORF">CUN59_19110</name>
</gene>
<dbReference type="OrthoDB" id="9784297at2"/>
<reference evidence="2 3" key="1">
    <citation type="submission" date="2018-02" db="EMBL/GenBank/DDBJ databases">
        <title>Discovery of a pederin family compound in a non-symbiotic bloom-forming cyanobacterium.</title>
        <authorList>
            <person name="Kust A."/>
            <person name="Mares J."/>
            <person name="Jokela J."/>
            <person name="Urajova P."/>
            <person name="Hajek J."/>
            <person name="Saurav K."/>
            <person name="Voracova K."/>
            <person name="Fewer D.P."/>
            <person name="Haapaniemi E."/>
            <person name="Permi P."/>
            <person name="Rehakova K."/>
            <person name="Sivonen K."/>
            <person name="Hrouzek P."/>
        </authorList>
    </citation>
    <scope>NUCLEOTIDE SEQUENCE [LARGE SCALE GENOMIC DNA]</scope>
    <source>
        <strain evidence="2 3">CHARLIE-1</strain>
    </source>
</reference>
<proteinExistence type="predicted"/>
<comment type="caution">
    <text evidence="2">The sequence shown here is derived from an EMBL/GenBank/DDBJ whole genome shotgun (WGS) entry which is preliminary data.</text>
</comment>
<sequence length="447" mass="51391">MWLKSIKLNNIKGFTEQTISFDNKNKPYKWITLLGENGVGKSTLLQAIALLLAGPDAAKKLMSSPQNWVRNDSKYGQLTATIQKTNDDEGMMQNQGRNKFSYDYSYFFIGDKNTRIGKDNYPANTLNAKNSETIEWLRTNAFTLDSQGWFAAGYGPFRRLSRTEKNPTSLGELKRKNRETNFDTQFKENDSLSTFEEWMVFLDYRIAKNPDDSKSKEMRRLGEEAILELLPGNIKIDQVSNDGIIIFSLENQLIPITQLSDGFRSIIALAGDLIWRLLQTFSHFEDKDPREASGIVLIDELDIHLHPVWQRLIAQKLRTVFPNLQFFVATHSPFITAGAGDDVLTLKLKMINGEVQIEEVENIAAYDFDYILRSPAFGLVSTHSPDVQDKIDRYDYLTSNRNNLTTEQLQEYEELRQFMKEFKPIGGKPEPGSLEYEIERYLEEKLK</sequence>
<dbReference type="SUPFAM" id="SSF52540">
    <property type="entry name" value="P-loop containing nucleoside triphosphate hydrolases"/>
    <property type="match status" value="1"/>
</dbReference>
<dbReference type="PANTHER" id="PTHR43581:SF2">
    <property type="entry name" value="EXCINUCLEASE ATPASE SUBUNIT"/>
    <property type="match status" value="1"/>
</dbReference>
<dbReference type="EMBL" id="PGEM01000175">
    <property type="protein sequence ID" value="PPJ61775.1"/>
    <property type="molecule type" value="Genomic_DNA"/>
</dbReference>